<accession>A0A345SVW4</accession>
<reference evidence="2" key="1">
    <citation type="submission" date="2018-07" db="EMBL/GenBank/DDBJ databases">
        <title>Streptacidiphilus bronchialis DSM 106435 chromosome.</title>
        <authorList>
            <person name="Batra D."/>
            <person name="Gulvik C.A."/>
        </authorList>
    </citation>
    <scope>NUCLEOTIDE SEQUENCE [LARGE SCALE GENOMIC DNA]</scope>
    <source>
        <strain evidence="2">DSM 106435</strain>
    </source>
</reference>
<dbReference type="GO" id="GO:0004658">
    <property type="term" value="F:propionyl-CoA carboxylase activity"/>
    <property type="evidence" value="ECO:0007669"/>
    <property type="project" value="InterPro"/>
</dbReference>
<proteinExistence type="predicted"/>
<dbReference type="GO" id="GO:0003989">
    <property type="term" value="F:acetyl-CoA carboxylase activity"/>
    <property type="evidence" value="ECO:0007669"/>
    <property type="project" value="InterPro"/>
</dbReference>
<keyword evidence="2" id="KW-1185">Reference proteome</keyword>
<dbReference type="KEGG" id="stri:C7M71_010905"/>
<organism evidence="1 2">
    <name type="scientific">Peterkaempfera bronchialis</name>
    <dbReference type="NCBI Taxonomy" id="2126346"/>
    <lineage>
        <taxon>Bacteria</taxon>
        <taxon>Bacillati</taxon>
        <taxon>Actinomycetota</taxon>
        <taxon>Actinomycetes</taxon>
        <taxon>Kitasatosporales</taxon>
        <taxon>Streptomycetaceae</taxon>
        <taxon>Peterkaempfera</taxon>
    </lineage>
</organism>
<dbReference type="Proteomes" id="UP000249340">
    <property type="component" value="Chromosome"/>
</dbReference>
<sequence length="73" mass="7517">MPPIKVLHGQPTPEELAAVMAVVSARAAAATAAAAAAARTAGGPVSTWADHASALRRMPRPGPHTWRTSTWAH</sequence>
<dbReference type="RefSeq" id="WP_114914315.1">
    <property type="nucleotide sequence ID" value="NZ_CP031264.1"/>
</dbReference>
<protein>
    <submittedName>
        <fullName evidence="1">Acyl-CoA carboxylase subunit epsilon</fullName>
    </submittedName>
</protein>
<dbReference type="InterPro" id="IPR032716">
    <property type="entry name" value="ACC_epsilon"/>
</dbReference>
<dbReference type="AlphaFoldDB" id="A0A345SVW4"/>
<name>A0A345SVW4_9ACTN</name>
<dbReference type="OrthoDB" id="3855623at2"/>
<evidence type="ECO:0000313" key="2">
    <source>
        <dbReference type="Proteomes" id="UP000249340"/>
    </source>
</evidence>
<evidence type="ECO:0000313" key="1">
    <source>
        <dbReference type="EMBL" id="AXI77869.1"/>
    </source>
</evidence>
<dbReference type="Pfam" id="PF13822">
    <property type="entry name" value="ACC_epsilon"/>
    <property type="match status" value="1"/>
</dbReference>
<dbReference type="EMBL" id="CP031264">
    <property type="protein sequence ID" value="AXI77869.1"/>
    <property type="molecule type" value="Genomic_DNA"/>
</dbReference>
<gene>
    <name evidence="1" type="ORF">C7M71_010905</name>
</gene>